<dbReference type="PROSITE" id="PS50294">
    <property type="entry name" value="WD_REPEATS_REGION"/>
    <property type="match status" value="1"/>
</dbReference>
<dbReference type="OrthoDB" id="538223at2759"/>
<organism evidence="3 4">
    <name type="scientific">Cyclospora cayetanensis</name>
    <dbReference type="NCBI Taxonomy" id="88456"/>
    <lineage>
        <taxon>Eukaryota</taxon>
        <taxon>Sar</taxon>
        <taxon>Alveolata</taxon>
        <taxon>Apicomplexa</taxon>
        <taxon>Conoidasida</taxon>
        <taxon>Coccidia</taxon>
        <taxon>Eucoccidiorida</taxon>
        <taxon>Eimeriorina</taxon>
        <taxon>Eimeriidae</taxon>
        <taxon>Cyclospora</taxon>
    </lineage>
</organism>
<dbReference type="SMART" id="SM00320">
    <property type="entry name" value="WD40"/>
    <property type="match status" value="4"/>
</dbReference>
<feature type="compositionally biased region" description="Basic and acidic residues" evidence="2">
    <location>
        <begin position="519"/>
        <end position="541"/>
    </location>
</feature>
<name>A0A6P6RZ10_9EIME</name>
<feature type="region of interest" description="Disordered" evidence="2">
    <location>
        <begin position="1"/>
        <end position="52"/>
    </location>
</feature>
<dbReference type="Gene3D" id="2.130.10.10">
    <property type="entry name" value="YVTN repeat-like/Quinoprotein amine dehydrogenase"/>
    <property type="match status" value="2"/>
</dbReference>
<feature type="region of interest" description="Disordered" evidence="2">
    <location>
        <begin position="519"/>
        <end position="605"/>
    </location>
</feature>
<dbReference type="GeneID" id="113147175"/>
<feature type="repeat" description="WD" evidence="1">
    <location>
        <begin position="809"/>
        <end position="850"/>
    </location>
</feature>
<proteinExistence type="predicted"/>
<gene>
    <name evidence="4" type="primary">LOC113147175</name>
</gene>
<reference evidence="4" key="1">
    <citation type="submission" date="2025-08" db="UniProtKB">
        <authorList>
            <consortium name="RefSeq"/>
        </authorList>
    </citation>
    <scope>IDENTIFICATION</scope>
</reference>
<dbReference type="Proteomes" id="UP000515125">
    <property type="component" value="Unplaced"/>
</dbReference>
<dbReference type="InterPro" id="IPR050995">
    <property type="entry name" value="WD-F-box_domain-protein"/>
</dbReference>
<evidence type="ECO:0000256" key="2">
    <source>
        <dbReference type="SAM" id="MobiDB-lite"/>
    </source>
</evidence>
<dbReference type="Pfam" id="PF00400">
    <property type="entry name" value="WD40"/>
    <property type="match status" value="3"/>
</dbReference>
<evidence type="ECO:0000313" key="3">
    <source>
        <dbReference type="Proteomes" id="UP000515125"/>
    </source>
</evidence>
<dbReference type="RefSeq" id="XP_026192597.1">
    <property type="nucleotide sequence ID" value="XM_026336812.1"/>
</dbReference>
<keyword evidence="1" id="KW-0853">WD repeat</keyword>
<dbReference type="InterPro" id="IPR036322">
    <property type="entry name" value="WD40_repeat_dom_sf"/>
</dbReference>
<dbReference type="PANTHER" id="PTHR14604:SF3">
    <property type="entry name" value="SPERM-ASSOCIATED ANTIGEN 16 PROTEIN"/>
    <property type="match status" value="1"/>
</dbReference>
<feature type="repeat" description="WD" evidence="1">
    <location>
        <begin position="851"/>
        <end position="878"/>
    </location>
</feature>
<feature type="region of interest" description="Disordered" evidence="2">
    <location>
        <begin position="465"/>
        <end position="487"/>
    </location>
</feature>
<dbReference type="InterPro" id="IPR001680">
    <property type="entry name" value="WD40_rpt"/>
</dbReference>
<dbReference type="InterPro" id="IPR015943">
    <property type="entry name" value="WD40/YVTN_repeat-like_dom_sf"/>
</dbReference>
<dbReference type="PROSITE" id="PS50082">
    <property type="entry name" value="WD_REPEATS_2"/>
    <property type="match status" value="3"/>
</dbReference>
<accession>A0A6P6RZ10</accession>
<dbReference type="SUPFAM" id="SSF50978">
    <property type="entry name" value="WD40 repeat-like"/>
    <property type="match status" value="1"/>
</dbReference>
<evidence type="ECO:0000256" key="1">
    <source>
        <dbReference type="PROSITE-ProRule" id="PRU00221"/>
    </source>
</evidence>
<dbReference type="PANTHER" id="PTHR14604">
    <property type="entry name" value="WD40 REPEAT PF20"/>
    <property type="match status" value="1"/>
</dbReference>
<feature type="compositionally biased region" description="Polar residues" evidence="2">
    <location>
        <begin position="575"/>
        <end position="584"/>
    </location>
</feature>
<evidence type="ECO:0000313" key="4">
    <source>
        <dbReference type="RefSeq" id="XP_026192597.1"/>
    </source>
</evidence>
<feature type="compositionally biased region" description="Low complexity" evidence="2">
    <location>
        <begin position="34"/>
        <end position="45"/>
    </location>
</feature>
<feature type="repeat" description="WD" evidence="1">
    <location>
        <begin position="777"/>
        <end position="808"/>
    </location>
</feature>
<keyword evidence="3" id="KW-1185">Reference proteome</keyword>
<dbReference type="AlphaFoldDB" id="A0A6P6RZ10"/>
<sequence>MQGKPPSSKVQKAFVENFEGALASSTPGRTGYESSSLPRSSPPAASRRRAAQECLELPAAKKSFPPPPDQGRSFPVGCCTDTVPRVVDRWLSESCGQPVCRVYSGSRTLRDPGAVRLIRAAENDSDAPNCDVSLGHSAALHDASWYRHETVDVESRIRSYEFPASHAALSLSSGGSESVDYETLALELEEDLYHDAKGAHVSSGPHANLAAALPEDGALRENSISRQLPPQDDEDLEMLVAETQEILKQQKGLRCTECPYAAACSQDRAAQGCCCGFPFNPAAQRLAESAAVQPSLQYQHEAEDDFVLNFLVSHNMQKTLEMFQVEWYTDRTGGQTGKSLNGTTDMGLLDRGWRIGAAAVRVLGHTVCYPRASFPAYWICVLFPRYQNHLEDSSGCNVSSTRQLKSQGKGAVCGTGVPPVFALNEKLREQVEFLKKELQRSKELAATKSACFDHYKKERDFHRMHHRRAKDEKEAANGECSSPLNNWRPQAALRGKALLAIERDRLQSRVEALERRLAAHSEAGGKEAPASEREDAKDLTRQESSSAESEEARGKTGSRKTAVKTGGGAKLSEKGASSSVSRCGNATKEGHPLDTQWPSGRRAIPTSSSGQCVAVYPESLQPLLNVEAHAAPITSLCFHPSLPLSIDQKGLAPAAAASRGKPLTADPLGCHAERWPLPLAATLAVSPPMLRWGGGTVHCTDRETSAAIFAFLHDGLKATPGSVSAVVPFTAVALAVATASDDCTWKLWQLPSGELVMSGKGHEVRPPKAFRGWLGCIRFHPLGALLVTTSGDCSTKLWSVTEERCLHTFREHTRPVWTCSFHDQGDFLVTGSQDSTLKCFDLNSLRCRQTLRGHSKSVNAVAFQPFTNFVASASGDSTKAPPHSDTGSTQAPRNLLAYDFCTLRCVCGTCGAAGASTPSESTEATATVCSSAASRISLYTVWLAGLQGGLLASCDSAGILSVRDLRKMEEWLHMELAFAPSLIPSLPPFPISSGPLPCNALAFDAGGTLLAAGSSPTAHFSGCFPSLQRGRSDIALDKGALRAHGLCAGADTKTKEKAHLP</sequence>
<protein>
    <submittedName>
        <fullName evidence="4">Uncharacterized protein LOC113147175</fullName>
    </submittedName>
</protein>